<dbReference type="InterPro" id="IPR053157">
    <property type="entry name" value="Sterol_Uptake_Regulator"/>
</dbReference>
<comment type="caution">
    <text evidence="4">The sequence shown here is derived from an EMBL/GenBank/DDBJ whole genome shotgun (WGS) entry which is preliminary data.</text>
</comment>
<feature type="domain" description="Zn(2)-C6 fungal-type" evidence="3">
    <location>
        <begin position="40"/>
        <end position="68"/>
    </location>
</feature>
<reference evidence="4 5" key="1">
    <citation type="submission" date="2016-11" db="EMBL/GenBank/DDBJ databases">
        <title>Draft Genome Assembly of Colletotrichum chlorophyti a pathogen of herbaceous plants.</title>
        <authorList>
            <person name="Gan P."/>
            <person name="Narusaka M."/>
            <person name="Tsushima A."/>
            <person name="Narusaka Y."/>
            <person name="Takano Y."/>
            <person name="Shirasu K."/>
        </authorList>
    </citation>
    <scope>NUCLEOTIDE SEQUENCE [LARGE SCALE GENOMIC DNA]</scope>
    <source>
        <strain evidence="4 5">NTL11</strain>
    </source>
</reference>
<evidence type="ECO:0000256" key="2">
    <source>
        <dbReference type="SAM" id="MobiDB-lite"/>
    </source>
</evidence>
<proteinExistence type="predicted"/>
<gene>
    <name evidence="4" type="ORF">CCHL11_09657</name>
</gene>
<dbReference type="PANTHER" id="PTHR47784:SF5">
    <property type="entry name" value="STEROL UPTAKE CONTROL PROTEIN 2"/>
    <property type="match status" value="1"/>
</dbReference>
<dbReference type="EMBL" id="MPGH01000208">
    <property type="protein sequence ID" value="OLN83073.1"/>
    <property type="molecule type" value="Genomic_DNA"/>
</dbReference>
<evidence type="ECO:0000259" key="3">
    <source>
        <dbReference type="PROSITE" id="PS50048"/>
    </source>
</evidence>
<name>A0A1Q8RFZ2_9PEZI</name>
<protein>
    <submittedName>
        <fullName evidence="4">Sterol uptake control protein 2-like protein 10</fullName>
    </submittedName>
</protein>
<organism evidence="4 5">
    <name type="scientific">Colletotrichum chlorophyti</name>
    <dbReference type="NCBI Taxonomy" id="708187"/>
    <lineage>
        <taxon>Eukaryota</taxon>
        <taxon>Fungi</taxon>
        <taxon>Dikarya</taxon>
        <taxon>Ascomycota</taxon>
        <taxon>Pezizomycotina</taxon>
        <taxon>Sordariomycetes</taxon>
        <taxon>Hypocreomycetidae</taxon>
        <taxon>Glomerellales</taxon>
        <taxon>Glomerellaceae</taxon>
        <taxon>Colletotrichum</taxon>
    </lineage>
</organism>
<keyword evidence="5" id="KW-1185">Reference proteome</keyword>
<dbReference type="InterPro" id="IPR001138">
    <property type="entry name" value="Zn2Cys6_DnaBD"/>
</dbReference>
<dbReference type="OrthoDB" id="416217at2759"/>
<sequence length="409" mass="45606">MPETSPSTPAGVETILPLRFVDHAHPEPKKKKAHKKSRGGCASCKKRKVKCDELLPCTNCLRRNEKCVPSHKSSTPETEPSPDPPRPLDSSGPVNLLHMELFHHFQQTTAPSLCFANVWSLAIPLAFREEYLMTAMLALSARHLTILHTQIEEKYTQASLALVSRSCALFSVALDREDSGDKCDPLFFTAQLIHYLTWCNLEFLEQNDSQHRLDLSRDQLFLLSSGVRVFLSGTRAHGSDSIFVKMSQVSECAALDGIIAGQGMDRGGIVEAFMQKYDGLTPNALTHGPAPSNTREAEEREAFRLIVGRLAVLLALWKFRDSNPSPPATGDLERFALAFPLFCTGAFLDMIVANDSRALLVLYHFYRTFRLLSGARETWWASERCTAMENLIGRELERRCVDVSLDGLG</sequence>
<feature type="region of interest" description="Disordered" evidence="2">
    <location>
        <begin position="1"/>
        <end position="44"/>
    </location>
</feature>
<feature type="region of interest" description="Disordered" evidence="2">
    <location>
        <begin position="67"/>
        <end position="90"/>
    </location>
</feature>
<dbReference type="Proteomes" id="UP000186583">
    <property type="component" value="Unassembled WGS sequence"/>
</dbReference>
<dbReference type="SMART" id="SM00066">
    <property type="entry name" value="GAL4"/>
    <property type="match status" value="1"/>
</dbReference>
<dbReference type="GO" id="GO:0008270">
    <property type="term" value="F:zinc ion binding"/>
    <property type="evidence" value="ECO:0007669"/>
    <property type="project" value="InterPro"/>
</dbReference>
<dbReference type="PROSITE" id="PS50048">
    <property type="entry name" value="ZN2_CY6_FUNGAL_2"/>
    <property type="match status" value="1"/>
</dbReference>
<dbReference type="Gene3D" id="4.10.240.10">
    <property type="entry name" value="Zn(2)-C6 fungal-type DNA-binding domain"/>
    <property type="match status" value="1"/>
</dbReference>
<dbReference type="AlphaFoldDB" id="A0A1Q8RFZ2"/>
<evidence type="ECO:0000256" key="1">
    <source>
        <dbReference type="ARBA" id="ARBA00023242"/>
    </source>
</evidence>
<dbReference type="STRING" id="708187.A0A1Q8RFZ2"/>
<dbReference type="Pfam" id="PF00172">
    <property type="entry name" value="Zn_clus"/>
    <property type="match status" value="1"/>
</dbReference>
<evidence type="ECO:0000313" key="4">
    <source>
        <dbReference type="EMBL" id="OLN83073.1"/>
    </source>
</evidence>
<dbReference type="PANTHER" id="PTHR47784">
    <property type="entry name" value="STEROL UPTAKE CONTROL PROTEIN 2"/>
    <property type="match status" value="1"/>
</dbReference>
<dbReference type="GO" id="GO:0001228">
    <property type="term" value="F:DNA-binding transcription activator activity, RNA polymerase II-specific"/>
    <property type="evidence" value="ECO:0007669"/>
    <property type="project" value="TreeGrafter"/>
</dbReference>
<dbReference type="SUPFAM" id="SSF57701">
    <property type="entry name" value="Zn2/Cys6 DNA-binding domain"/>
    <property type="match status" value="1"/>
</dbReference>
<dbReference type="InterPro" id="IPR036864">
    <property type="entry name" value="Zn2-C6_fun-type_DNA-bd_sf"/>
</dbReference>
<evidence type="ECO:0000313" key="5">
    <source>
        <dbReference type="Proteomes" id="UP000186583"/>
    </source>
</evidence>
<feature type="compositionally biased region" description="Basic residues" evidence="2">
    <location>
        <begin position="28"/>
        <end position="44"/>
    </location>
</feature>
<dbReference type="PROSITE" id="PS00463">
    <property type="entry name" value="ZN2_CY6_FUNGAL_1"/>
    <property type="match status" value="1"/>
</dbReference>
<dbReference type="CDD" id="cd00067">
    <property type="entry name" value="GAL4"/>
    <property type="match status" value="1"/>
</dbReference>
<keyword evidence="1" id="KW-0539">Nucleus</keyword>
<accession>A0A1Q8RFZ2</accession>